<proteinExistence type="predicted"/>
<reference evidence="3" key="1">
    <citation type="journal article" date="2019" name="Int. J. Syst. Evol. Microbiol.">
        <title>The Global Catalogue of Microorganisms (GCM) 10K type strain sequencing project: providing services to taxonomists for standard genome sequencing and annotation.</title>
        <authorList>
            <consortium name="The Broad Institute Genomics Platform"/>
            <consortium name="The Broad Institute Genome Sequencing Center for Infectious Disease"/>
            <person name="Wu L."/>
            <person name="Ma J."/>
        </authorList>
    </citation>
    <scope>NUCLEOTIDE SEQUENCE [LARGE SCALE GENOMIC DNA]</scope>
    <source>
        <strain evidence="3">CGMCC 1.16306</strain>
    </source>
</reference>
<dbReference type="Pfam" id="PF12146">
    <property type="entry name" value="Hydrolase_4"/>
    <property type="match status" value="1"/>
</dbReference>
<keyword evidence="3" id="KW-1185">Reference proteome</keyword>
<dbReference type="RefSeq" id="WP_376845860.1">
    <property type="nucleotide sequence ID" value="NZ_JBHSFW010000003.1"/>
</dbReference>
<dbReference type="InterPro" id="IPR022742">
    <property type="entry name" value="Hydrolase_4"/>
</dbReference>
<dbReference type="InterPro" id="IPR051044">
    <property type="entry name" value="MAG_DAG_Lipase"/>
</dbReference>
<evidence type="ECO:0000259" key="1">
    <source>
        <dbReference type="Pfam" id="PF12146"/>
    </source>
</evidence>
<dbReference type="SUPFAM" id="SSF53474">
    <property type="entry name" value="alpha/beta-Hydrolases"/>
    <property type="match status" value="1"/>
</dbReference>
<dbReference type="EMBL" id="JBHSFW010000003">
    <property type="protein sequence ID" value="MFC4618774.1"/>
    <property type="molecule type" value="Genomic_DNA"/>
</dbReference>
<dbReference type="InterPro" id="IPR029058">
    <property type="entry name" value="AB_hydrolase_fold"/>
</dbReference>
<protein>
    <submittedName>
        <fullName evidence="2">Alpha/beta hydrolase</fullName>
    </submittedName>
</protein>
<dbReference type="Gene3D" id="3.40.50.1820">
    <property type="entry name" value="alpha/beta hydrolase"/>
    <property type="match status" value="1"/>
</dbReference>
<feature type="domain" description="Serine aminopeptidase S33" evidence="1">
    <location>
        <begin position="29"/>
        <end position="290"/>
    </location>
</feature>
<organism evidence="2 3">
    <name type="scientific">Camelliibacillus cellulosilyticus</name>
    <dbReference type="NCBI Taxonomy" id="2174486"/>
    <lineage>
        <taxon>Bacteria</taxon>
        <taxon>Bacillati</taxon>
        <taxon>Bacillota</taxon>
        <taxon>Bacilli</taxon>
        <taxon>Bacillales</taxon>
        <taxon>Sporolactobacillaceae</taxon>
        <taxon>Camelliibacillus</taxon>
    </lineage>
</organism>
<comment type="caution">
    <text evidence="2">The sequence shown here is derived from an EMBL/GenBank/DDBJ whole genome shotgun (WGS) entry which is preliminary data.</text>
</comment>
<sequence length="320" mass="36202">MKSKTFTIKADDDYDLFAYQWLPEKMCTGVVQISHGMAEHAGRYHRFAEALAAEGFAVYGHDHRGHGGTAKTENEKGHLADVNGWERAVLDLKQVTEVIKDAHPEAPFFLFGHSMGSFLARRYIQKFGDGLNGVILSGTGANPGLLGHLGLWLTKHEIKTKGLRTKSERMNRLIFGGYNRRFKPVRTAFDWLSSDDHEVDRYIADPDCGFVPTAGFFYDLLTGLMTIERESEVQKVPKSMPILLVSGKEDPVGGFMKGVLKVYHQYKRAGCQDVMVRFYEGARHELLNEKLRNDVTRDIVNWIYGHVKKKTHERAAISNK</sequence>
<evidence type="ECO:0000313" key="2">
    <source>
        <dbReference type="EMBL" id="MFC4618774.1"/>
    </source>
</evidence>
<dbReference type="GO" id="GO:0016787">
    <property type="term" value="F:hydrolase activity"/>
    <property type="evidence" value="ECO:0007669"/>
    <property type="project" value="UniProtKB-KW"/>
</dbReference>
<keyword evidence="2" id="KW-0378">Hydrolase</keyword>
<accession>A0ABV9GMH5</accession>
<dbReference type="Proteomes" id="UP001596022">
    <property type="component" value="Unassembled WGS sequence"/>
</dbReference>
<name>A0ABV9GMH5_9BACL</name>
<dbReference type="PANTHER" id="PTHR11614">
    <property type="entry name" value="PHOSPHOLIPASE-RELATED"/>
    <property type="match status" value="1"/>
</dbReference>
<evidence type="ECO:0000313" key="3">
    <source>
        <dbReference type="Proteomes" id="UP001596022"/>
    </source>
</evidence>
<gene>
    <name evidence="2" type="ORF">ACFO4N_08485</name>
</gene>